<organism evidence="2 3">
    <name type="scientific">Datura stramonium</name>
    <name type="common">Jimsonweed</name>
    <name type="synonym">Common thornapple</name>
    <dbReference type="NCBI Taxonomy" id="4076"/>
    <lineage>
        <taxon>Eukaryota</taxon>
        <taxon>Viridiplantae</taxon>
        <taxon>Streptophyta</taxon>
        <taxon>Embryophyta</taxon>
        <taxon>Tracheophyta</taxon>
        <taxon>Spermatophyta</taxon>
        <taxon>Magnoliopsida</taxon>
        <taxon>eudicotyledons</taxon>
        <taxon>Gunneridae</taxon>
        <taxon>Pentapetalae</taxon>
        <taxon>asterids</taxon>
        <taxon>lamiids</taxon>
        <taxon>Solanales</taxon>
        <taxon>Solanaceae</taxon>
        <taxon>Solanoideae</taxon>
        <taxon>Datureae</taxon>
        <taxon>Datura</taxon>
    </lineage>
</organism>
<proteinExistence type="predicted"/>
<feature type="region of interest" description="Disordered" evidence="1">
    <location>
        <begin position="56"/>
        <end position="83"/>
    </location>
</feature>
<gene>
    <name evidence="2" type="ORF">HAX54_045016</name>
</gene>
<accession>A0ABS8WHG9</accession>
<evidence type="ECO:0000313" key="3">
    <source>
        <dbReference type="Proteomes" id="UP000823775"/>
    </source>
</evidence>
<dbReference type="EMBL" id="JACEIK010006937">
    <property type="protein sequence ID" value="MCE3049497.1"/>
    <property type="molecule type" value="Genomic_DNA"/>
</dbReference>
<sequence length="83" mass="9121">MYSPAMRTAFHRFPSAGTGLMQAQVRELRSQTPMEDPYMSLLDASMVAQGPIDNLFQGLGEDDEANLGDEGHDAEEANDDTEE</sequence>
<dbReference type="Proteomes" id="UP000823775">
    <property type="component" value="Unassembled WGS sequence"/>
</dbReference>
<evidence type="ECO:0000313" key="2">
    <source>
        <dbReference type="EMBL" id="MCE3049497.1"/>
    </source>
</evidence>
<name>A0ABS8WHG9_DATST</name>
<comment type="caution">
    <text evidence="2">The sequence shown here is derived from an EMBL/GenBank/DDBJ whole genome shotgun (WGS) entry which is preliminary data.</text>
</comment>
<protein>
    <submittedName>
        <fullName evidence="2">Uncharacterized protein</fullName>
    </submittedName>
</protein>
<keyword evidence="3" id="KW-1185">Reference proteome</keyword>
<reference evidence="2 3" key="1">
    <citation type="journal article" date="2021" name="BMC Genomics">
        <title>Datura genome reveals duplications of psychoactive alkaloid biosynthetic genes and high mutation rate following tissue culture.</title>
        <authorList>
            <person name="Rajewski A."/>
            <person name="Carter-House D."/>
            <person name="Stajich J."/>
            <person name="Litt A."/>
        </authorList>
    </citation>
    <scope>NUCLEOTIDE SEQUENCE [LARGE SCALE GENOMIC DNA]</scope>
    <source>
        <strain evidence="2">AR-01</strain>
    </source>
</reference>
<evidence type="ECO:0000256" key="1">
    <source>
        <dbReference type="SAM" id="MobiDB-lite"/>
    </source>
</evidence>